<protein>
    <submittedName>
        <fullName evidence="1">Uncharacterized protein</fullName>
    </submittedName>
</protein>
<evidence type="ECO:0000313" key="1">
    <source>
        <dbReference type="EMBL" id="CAI2367064.1"/>
    </source>
</evidence>
<dbReference type="EMBL" id="CAMPGE010008158">
    <property type="protein sequence ID" value="CAI2367064.1"/>
    <property type="molecule type" value="Genomic_DNA"/>
</dbReference>
<sequence>MSIIRVSTEKVLFKITKKPASSKAIHFQRKRSSIMIIDYNFSKMCLSVKVLPLNSQSDEISFEELFRYLSRSEIPEVFKKIHKTPKFKFLTNSGIKAHKKAFMKSLKKITSEKSRSFMNFGTLQRSEKLGKPKPDSMTVYGCYSKQSKEGTYTRNSPMLVKEPSGTTLADTVSPLTAHKRFTRNNIRFKKMIK</sequence>
<evidence type="ECO:0000313" key="2">
    <source>
        <dbReference type="Proteomes" id="UP001295684"/>
    </source>
</evidence>
<dbReference type="AlphaFoldDB" id="A0AAD1UE24"/>
<keyword evidence="2" id="KW-1185">Reference proteome</keyword>
<name>A0AAD1UE24_EUPCR</name>
<reference evidence="1" key="1">
    <citation type="submission" date="2023-07" db="EMBL/GenBank/DDBJ databases">
        <authorList>
            <consortium name="AG Swart"/>
            <person name="Singh M."/>
            <person name="Singh A."/>
            <person name="Seah K."/>
            <person name="Emmerich C."/>
        </authorList>
    </citation>
    <scope>NUCLEOTIDE SEQUENCE</scope>
    <source>
        <strain evidence="1">DP1</strain>
    </source>
</reference>
<dbReference type="Proteomes" id="UP001295684">
    <property type="component" value="Unassembled WGS sequence"/>
</dbReference>
<accession>A0AAD1UE24</accession>
<organism evidence="1 2">
    <name type="scientific">Euplotes crassus</name>
    <dbReference type="NCBI Taxonomy" id="5936"/>
    <lineage>
        <taxon>Eukaryota</taxon>
        <taxon>Sar</taxon>
        <taxon>Alveolata</taxon>
        <taxon>Ciliophora</taxon>
        <taxon>Intramacronucleata</taxon>
        <taxon>Spirotrichea</taxon>
        <taxon>Hypotrichia</taxon>
        <taxon>Euplotida</taxon>
        <taxon>Euplotidae</taxon>
        <taxon>Moneuplotes</taxon>
    </lineage>
</organism>
<comment type="caution">
    <text evidence="1">The sequence shown here is derived from an EMBL/GenBank/DDBJ whole genome shotgun (WGS) entry which is preliminary data.</text>
</comment>
<proteinExistence type="predicted"/>
<gene>
    <name evidence="1" type="ORF">ECRASSUSDP1_LOCUS8341</name>
</gene>